<reference evidence="4" key="1">
    <citation type="submission" date="2025-08" db="UniProtKB">
        <authorList>
            <consortium name="RefSeq"/>
        </authorList>
    </citation>
    <scope>IDENTIFICATION</scope>
</reference>
<evidence type="ECO:0000256" key="1">
    <source>
        <dbReference type="ARBA" id="ARBA00005446"/>
    </source>
</evidence>
<dbReference type="GO" id="GO:0005524">
    <property type="term" value="F:ATP binding"/>
    <property type="evidence" value="ECO:0007669"/>
    <property type="project" value="InterPro"/>
</dbReference>
<evidence type="ECO:0000313" key="3">
    <source>
        <dbReference type="Proteomes" id="UP000694845"/>
    </source>
</evidence>
<dbReference type="InterPro" id="IPR011545">
    <property type="entry name" value="DEAD/DEAH_box_helicase_dom"/>
</dbReference>
<gene>
    <name evidence="4" type="primary">LOC110984691</name>
</gene>
<dbReference type="GO" id="GO:0005737">
    <property type="term" value="C:cytoplasm"/>
    <property type="evidence" value="ECO:0007669"/>
    <property type="project" value="TreeGrafter"/>
</dbReference>
<dbReference type="InterPro" id="IPR027417">
    <property type="entry name" value="P-loop_NTPase"/>
</dbReference>
<dbReference type="OMA" id="QLMITHS"/>
<organism evidence="3 4">
    <name type="scientific">Acanthaster planci</name>
    <name type="common">Crown-of-thorns starfish</name>
    <dbReference type="NCBI Taxonomy" id="133434"/>
    <lineage>
        <taxon>Eukaryota</taxon>
        <taxon>Metazoa</taxon>
        <taxon>Echinodermata</taxon>
        <taxon>Eleutherozoa</taxon>
        <taxon>Asterozoa</taxon>
        <taxon>Asteroidea</taxon>
        <taxon>Valvatacea</taxon>
        <taxon>Valvatida</taxon>
        <taxon>Acanthasteridae</taxon>
        <taxon>Acanthaster</taxon>
    </lineage>
</organism>
<proteinExistence type="inferred from homology"/>
<dbReference type="PANTHER" id="PTHR13710">
    <property type="entry name" value="DNA HELICASE RECQ FAMILY MEMBER"/>
    <property type="match status" value="1"/>
</dbReference>
<dbReference type="GeneID" id="110984691"/>
<sequence>MSVTDKDVDDLYCEVKARYTFTFDLKDKQKEQNENVMNRPTSDCFALLPTGHGKSVCLPSLLMHQKLGVQCTALIITPSKTLMDNQVVELRAKGITAAGIKQGISDAEKEDVFAGRVTHLFAIPKALREGNWRKVLLNLYNQKLLLQACDEAHTVSERGLDFRPTYRQVTLVTSILDAPISAVTATAT</sequence>
<dbReference type="GO" id="GO:0005694">
    <property type="term" value="C:chromosome"/>
    <property type="evidence" value="ECO:0007669"/>
    <property type="project" value="TreeGrafter"/>
</dbReference>
<dbReference type="InterPro" id="IPR014001">
    <property type="entry name" value="Helicase_ATP-bd"/>
</dbReference>
<dbReference type="GO" id="GO:0003676">
    <property type="term" value="F:nucleic acid binding"/>
    <property type="evidence" value="ECO:0007669"/>
    <property type="project" value="InterPro"/>
</dbReference>
<dbReference type="KEGG" id="aplc:110984691"/>
<dbReference type="OrthoDB" id="10253415at2759"/>
<dbReference type="GO" id="GO:0005634">
    <property type="term" value="C:nucleus"/>
    <property type="evidence" value="ECO:0007669"/>
    <property type="project" value="TreeGrafter"/>
</dbReference>
<comment type="similarity">
    <text evidence="1">Belongs to the helicase family. RecQ subfamily.</text>
</comment>
<keyword evidence="3" id="KW-1185">Reference proteome</keyword>
<evidence type="ECO:0000313" key="4">
    <source>
        <dbReference type="RefSeq" id="XP_022100807.1"/>
    </source>
</evidence>
<dbReference type="GO" id="GO:0000724">
    <property type="term" value="P:double-strand break repair via homologous recombination"/>
    <property type="evidence" value="ECO:0007669"/>
    <property type="project" value="TreeGrafter"/>
</dbReference>
<name>A0A8B7Z763_ACAPL</name>
<dbReference type="GO" id="GO:0043138">
    <property type="term" value="F:3'-5' DNA helicase activity"/>
    <property type="evidence" value="ECO:0007669"/>
    <property type="project" value="TreeGrafter"/>
</dbReference>
<feature type="domain" description="Helicase ATP-binding" evidence="2">
    <location>
        <begin position="35"/>
        <end position="188"/>
    </location>
</feature>
<dbReference type="Gene3D" id="3.40.50.300">
    <property type="entry name" value="P-loop containing nucleotide triphosphate hydrolases"/>
    <property type="match status" value="1"/>
</dbReference>
<dbReference type="PROSITE" id="PS51192">
    <property type="entry name" value="HELICASE_ATP_BIND_1"/>
    <property type="match status" value="1"/>
</dbReference>
<dbReference type="SUPFAM" id="SSF52540">
    <property type="entry name" value="P-loop containing nucleoside triphosphate hydrolases"/>
    <property type="match status" value="1"/>
</dbReference>
<dbReference type="Proteomes" id="UP000694845">
    <property type="component" value="Unplaced"/>
</dbReference>
<dbReference type="Pfam" id="PF00270">
    <property type="entry name" value="DEAD"/>
    <property type="match status" value="1"/>
</dbReference>
<protein>
    <submittedName>
        <fullName evidence="4">ATP-dependent DNA helicase Q-like 3</fullName>
    </submittedName>
</protein>
<dbReference type="RefSeq" id="XP_022100807.1">
    <property type="nucleotide sequence ID" value="XM_022245115.1"/>
</dbReference>
<dbReference type="PANTHER" id="PTHR13710:SF120">
    <property type="entry name" value="BIFUNCTIONAL 3'-5' EXONUCLEASE_ATP-DEPENDENT HELICASE WRN"/>
    <property type="match status" value="1"/>
</dbReference>
<accession>A0A8B7Z763</accession>
<evidence type="ECO:0000259" key="2">
    <source>
        <dbReference type="PROSITE" id="PS51192"/>
    </source>
</evidence>
<dbReference type="GO" id="GO:0009378">
    <property type="term" value="F:four-way junction helicase activity"/>
    <property type="evidence" value="ECO:0007669"/>
    <property type="project" value="TreeGrafter"/>
</dbReference>
<dbReference type="AlphaFoldDB" id="A0A8B7Z763"/>